<protein>
    <submittedName>
        <fullName evidence="2">Uncharacterized protein</fullName>
    </submittedName>
</protein>
<dbReference type="Proteomes" id="UP000075903">
    <property type="component" value="Unassembled WGS sequence"/>
</dbReference>
<sequence>MGNRLGALLGIEKSPGSSGGDGDGGSSKNYNLIESRDHNPAPPTPRDGGQSTVEQATVSPGSRLQRVRSFFLPSASRRREGSEEPPPFGGRSGIKQNLHFYANVTTGLVHIGSL</sequence>
<reference evidence="2" key="1">
    <citation type="submission" date="2020-05" db="UniProtKB">
        <authorList>
            <consortium name="EnsemblMetazoa"/>
        </authorList>
    </citation>
    <scope>IDENTIFICATION</scope>
    <source>
        <strain evidence="2">MAF</strain>
    </source>
</reference>
<keyword evidence="3" id="KW-1185">Reference proteome</keyword>
<evidence type="ECO:0000313" key="3">
    <source>
        <dbReference type="Proteomes" id="UP000075903"/>
    </source>
</evidence>
<evidence type="ECO:0000313" key="2">
    <source>
        <dbReference type="EnsemblMetazoa" id="AMEM017758-PA"/>
    </source>
</evidence>
<name>A0A182VN17_ANOME</name>
<evidence type="ECO:0000256" key="1">
    <source>
        <dbReference type="SAM" id="MobiDB-lite"/>
    </source>
</evidence>
<accession>A0A182VN17</accession>
<feature type="region of interest" description="Disordered" evidence="1">
    <location>
        <begin position="1"/>
        <end position="94"/>
    </location>
</feature>
<dbReference type="AlphaFoldDB" id="A0A182VN17"/>
<feature type="compositionally biased region" description="Polar residues" evidence="1">
    <location>
        <begin position="49"/>
        <end position="62"/>
    </location>
</feature>
<proteinExistence type="predicted"/>
<dbReference type="EnsemblMetazoa" id="AMEM017758-RA">
    <property type="protein sequence ID" value="AMEM017758-PA"/>
    <property type="gene ID" value="AMEM017758"/>
</dbReference>
<organism evidence="2 3">
    <name type="scientific">Anopheles merus</name>
    <name type="common">Mosquito</name>
    <dbReference type="NCBI Taxonomy" id="30066"/>
    <lineage>
        <taxon>Eukaryota</taxon>
        <taxon>Metazoa</taxon>
        <taxon>Ecdysozoa</taxon>
        <taxon>Arthropoda</taxon>
        <taxon>Hexapoda</taxon>
        <taxon>Insecta</taxon>
        <taxon>Pterygota</taxon>
        <taxon>Neoptera</taxon>
        <taxon>Endopterygota</taxon>
        <taxon>Diptera</taxon>
        <taxon>Nematocera</taxon>
        <taxon>Culicoidea</taxon>
        <taxon>Culicidae</taxon>
        <taxon>Anophelinae</taxon>
        <taxon>Anopheles</taxon>
    </lineage>
</organism>
<dbReference type="VEuPathDB" id="VectorBase:AMEM017758"/>